<dbReference type="Gene3D" id="3.50.30.30">
    <property type="match status" value="1"/>
</dbReference>
<dbReference type="Proteomes" id="UP000663891">
    <property type="component" value="Unassembled WGS sequence"/>
</dbReference>
<dbReference type="InterPro" id="IPR007365">
    <property type="entry name" value="TFR-like_dimer_dom"/>
</dbReference>
<dbReference type="EMBL" id="CAJNON010000008">
    <property type="protein sequence ID" value="CAF0758613.1"/>
    <property type="molecule type" value="Genomic_DNA"/>
</dbReference>
<proteinExistence type="predicted"/>
<dbReference type="EMBL" id="CAJOAY010000371">
    <property type="protein sequence ID" value="CAF3646376.1"/>
    <property type="molecule type" value="Genomic_DNA"/>
</dbReference>
<dbReference type="GO" id="GO:0004180">
    <property type="term" value="F:carboxypeptidase activity"/>
    <property type="evidence" value="ECO:0007669"/>
    <property type="project" value="TreeGrafter"/>
</dbReference>
<dbReference type="SUPFAM" id="SSF52025">
    <property type="entry name" value="PA domain"/>
    <property type="match status" value="1"/>
</dbReference>
<comment type="caution">
    <text evidence="4">The sequence shown here is derived from an EMBL/GenBank/DDBJ whole genome shotgun (WGS) entry which is preliminary data.</text>
</comment>
<evidence type="ECO:0000313" key="6">
    <source>
        <dbReference type="Proteomes" id="UP000663891"/>
    </source>
</evidence>
<feature type="compositionally biased region" description="Polar residues" evidence="1">
    <location>
        <begin position="32"/>
        <end position="41"/>
    </location>
</feature>
<keyword evidence="2" id="KW-0472">Membrane</keyword>
<gene>
    <name evidence="5" type="ORF">OKA104_LOCUS8943</name>
    <name evidence="4" type="ORF">VCS650_LOCUS1675</name>
</gene>
<organism evidence="4 6">
    <name type="scientific">Adineta steineri</name>
    <dbReference type="NCBI Taxonomy" id="433720"/>
    <lineage>
        <taxon>Eukaryota</taxon>
        <taxon>Metazoa</taxon>
        <taxon>Spiralia</taxon>
        <taxon>Gnathifera</taxon>
        <taxon>Rotifera</taxon>
        <taxon>Eurotatoria</taxon>
        <taxon>Bdelloidea</taxon>
        <taxon>Adinetida</taxon>
        <taxon>Adinetidae</taxon>
        <taxon>Adineta</taxon>
    </lineage>
</organism>
<feature type="region of interest" description="Disordered" evidence="1">
    <location>
        <begin position="14"/>
        <end position="43"/>
    </location>
</feature>
<evidence type="ECO:0000256" key="1">
    <source>
        <dbReference type="SAM" id="MobiDB-lite"/>
    </source>
</evidence>
<feature type="transmembrane region" description="Helical" evidence="2">
    <location>
        <begin position="62"/>
        <end position="85"/>
    </location>
</feature>
<dbReference type="InterPro" id="IPR046450">
    <property type="entry name" value="PA_dom_sf"/>
</dbReference>
<reference evidence="4" key="1">
    <citation type="submission" date="2021-02" db="EMBL/GenBank/DDBJ databases">
        <authorList>
            <person name="Nowell W R."/>
        </authorList>
    </citation>
    <scope>NUCLEOTIDE SEQUENCE</scope>
</reference>
<dbReference type="Proteomes" id="UP000663881">
    <property type="component" value="Unassembled WGS sequence"/>
</dbReference>
<sequence length="826" mass="95100">MRQLGTEERAALLLTADDDDNNDEDDHELNNSQSKISNDNFPTIAKRPRTYHRHNTSSTHPMLCFTLVLGAFILGCISGVVIMLYRVSQDAEPGHSLNIPQQLTNVDLSIRTKLFESIKPTNFMNLNYSIDNENDIADRLYKQWQSLSPSLSHVKKFSYDINLSKYAPFTKWSGIQLLDGKNEKELLKVDRLLTEDMISFSSLLKSTTVTGNSIYYVNYGRQEDFAYLIKHNIPFGNSETSIVVMRRQQTIISQTEQIHQALYHGFGAIIFFDDNKDSQTTETTDTRQNFFREWVRQYGRQNGQNLIDGIINNRDHSIAVLMLSYNDIQSIFASLQPDSNDWLLCPSEWHNKTTSLKIGGTLSTVKLRIVVNMEEAKIQLPVVMSSIHGKTDGENFIMIGYQLNSVQQNRIVNEIIQAYINQIKNGWKPKRSVLFCAWSGLDYDHYTIHQWISNNYHLVNMNLLAYIDLGNDITGNSTLNLHGSSLLEQVAYRAANYIPSPIKHNHTCHQRQMPTPMPTSSNEESHHHEHSRKRRNAEHEHHMDMDMNNENENEKENECESHKLLDEWIRAARNQMGSNKSIGIVQPIDIDSSAALFQLKYGIPSIVIEITDEQAVTNDTFYVRHPPTISDREISPEFFVVYTQFISEIIRQLIDEPLIAFNLTNYAEQIDKQAIDYFAHYGRAYNALYFHIGRPEEFTKLLNDLTKSIRQLQTRIDQIPKNDYVGLQSLNKQLFEFERLFISNDQLYGMNSADKSYKHILFGPAYSLTNTAVPFPLLSNVLFEIPEDPSSEICYASALYWSKLKKHLYLINRTLNGFDGLLTNDK</sequence>
<evidence type="ECO:0000259" key="3">
    <source>
        <dbReference type="Pfam" id="PF04253"/>
    </source>
</evidence>
<protein>
    <recommendedName>
        <fullName evidence="3">Transferrin receptor-like dimerisation domain-containing protein</fullName>
    </recommendedName>
</protein>
<keyword evidence="2" id="KW-0812">Transmembrane</keyword>
<evidence type="ECO:0000313" key="4">
    <source>
        <dbReference type="EMBL" id="CAF0758613.1"/>
    </source>
</evidence>
<dbReference type="SUPFAM" id="SSF53187">
    <property type="entry name" value="Zn-dependent exopeptidases"/>
    <property type="match status" value="1"/>
</dbReference>
<evidence type="ECO:0000256" key="2">
    <source>
        <dbReference type="SAM" id="Phobius"/>
    </source>
</evidence>
<dbReference type="AlphaFoldDB" id="A0A813PVX4"/>
<dbReference type="Gene3D" id="1.20.930.40">
    <property type="entry name" value="Transferrin receptor-like, dimerisation domain"/>
    <property type="match status" value="1"/>
</dbReference>
<keyword evidence="2" id="KW-1133">Transmembrane helix</keyword>
<accession>A0A813PVX4</accession>
<dbReference type="SUPFAM" id="SSF47672">
    <property type="entry name" value="Transferrin receptor-like dimerisation domain"/>
    <property type="match status" value="1"/>
</dbReference>
<dbReference type="PANTHER" id="PTHR10404">
    <property type="entry name" value="N-ACETYLATED-ALPHA-LINKED ACIDIC DIPEPTIDASE"/>
    <property type="match status" value="1"/>
</dbReference>
<dbReference type="PANTHER" id="PTHR10404:SF46">
    <property type="entry name" value="VACUOLAR PROTEIN SORTING-ASSOCIATED PROTEIN 70"/>
    <property type="match status" value="1"/>
</dbReference>
<name>A0A813PVX4_9BILA</name>
<dbReference type="InterPro" id="IPR039373">
    <property type="entry name" value="Peptidase_M28B"/>
</dbReference>
<dbReference type="InterPro" id="IPR036757">
    <property type="entry name" value="TFR-like_dimer_dom_sf"/>
</dbReference>
<dbReference type="Pfam" id="PF04253">
    <property type="entry name" value="TFR_dimer"/>
    <property type="match status" value="1"/>
</dbReference>
<dbReference type="Gene3D" id="3.40.630.10">
    <property type="entry name" value="Zn peptidases"/>
    <property type="match status" value="1"/>
</dbReference>
<dbReference type="OrthoDB" id="5841748at2759"/>
<evidence type="ECO:0000313" key="5">
    <source>
        <dbReference type="EMBL" id="CAF3646376.1"/>
    </source>
</evidence>
<feature type="domain" description="Transferrin receptor-like dimerisation" evidence="3">
    <location>
        <begin position="698"/>
        <end position="816"/>
    </location>
</feature>
<feature type="compositionally biased region" description="Acidic residues" evidence="1">
    <location>
        <begin position="16"/>
        <end position="27"/>
    </location>
</feature>
<feature type="region of interest" description="Disordered" evidence="1">
    <location>
        <begin position="508"/>
        <end position="540"/>
    </location>
</feature>